<dbReference type="AlphaFoldDB" id="A0A078KLH6"/>
<dbReference type="HOGENOM" id="CLU_000445_70_50_9"/>
<dbReference type="SMART" id="SM00052">
    <property type="entry name" value="EAL"/>
    <property type="match status" value="1"/>
</dbReference>
<accession>A0A078KLH6</accession>
<dbReference type="InterPro" id="IPR035919">
    <property type="entry name" value="EAL_sf"/>
</dbReference>
<evidence type="ECO:0000259" key="1">
    <source>
        <dbReference type="PROSITE" id="PS50883"/>
    </source>
</evidence>
<dbReference type="SUPFAM" id="SSF141868">
    <property type="entry name" value="EAL domain-like"/>
    <property type="match status" value="1"/>
</dbReference>
<evidence type="ECO:0000313" key="3">
    <source>
        <dbReference type="Proteomes" id="UP000032431"/>
    </source>
</evidence>
<keyword evidence="3" id="KW-1185">Reference proteome</keyword>
<organism evidence="2 3">
    <name type="scientific">[Clostridium] cellulosi</name>
    <dbReference type="NCBI Taxonomy" id="29343"/>
    <lineage>
        <taxon>Bacteria</taxon>
        <taxon>Bacillati</taxon>
        <taxon>Bacillota</taxon>
        <taxon>Clostridia</taxon>
        <taxon>Eubacteriales</taxon>
        <taxon>Oscillospiraceae</taxon>
        <taxon>Oscillospiraceae incertae sedis</taxon>
    </lineage>
</organism>
<name>A0A078KLH6_9FIRM</name>
<dbReference type="GO" id="GO:0071111">
    <property type="term" value="F:cyclic-guanylate-specific phosphodiesterase activity"/>
    <property type="evidence" value="ECO:0007669"/>
    <property type="project" value="InterPro"/>
</dbReference>
<dbReference type="KEGG" id="ccel:CCDG5_1471"/>
<dbReference type="Gene3D" id="3.20.20.450">
    <property type="entry name" value="EAL domain"/>
    <property type="match status" value="1"/>
</dbReference>
<dbReference type="PANTHER" id="PTHR33121:SF76">
    <property type="entry name" value="SIGNALING PROTEIN"/>
    <property type="match status" value="1"/>
</dbReference>
<dbReference type="Proteomes" id="UP000032431">
    <property type="component" value="Chromosome I"/>
</dbReference>
<proteinExistence type="predicted"/>
<dbReference type="STRING" id="29343.CCDG5_1471"/>
<dbReference type="PATRIC" id="fig|29343.3.peg.1549"/>
<dbReference type="Pfam" id="PF00563">
    <property type="entry name" value="EAL"/>
    <property type="match status" value="1"/>
</dbReference>
<evidence type="ECO:0000313" key="2">
    <source>
        <dbReference type="EMBL" id="CDZ24581.1"/>
    </source>
</evidence>
<dbReference type="InterPro" id="IPR050706">
    <property type="entry name" value="Cyclic-di-GMP_PDE-like"/>
</dbReference>
<dbReference type="OrthoDB" id="9813903at2"/>
<dbReference type="CDD" id="cd01948">
    <property type="entry name" value="EAL"/>
    <property type="match status" value="1"/>
</dbReference>
<feature type="domain" description="EAL" evidence="1">
    <location>
        <begin position="1"/>
        <end position="251"/>
    </location>
</feature>
<protein>
    <recommendedName>
        <fullName evidence="1">EAL domain-containing protein</fullName>
    </recommendedName>
</protein>
<dbReference type="EMBL" id="LM995447">
    <property type="protein sequence ID" value="CDZ24581.1"/>
    <property type="molecule type" value="Genomic_DNA"/>
</dbReference>
<dbReference type="PROSITE" id="PS50883">
    <property type="entry name" value="EAL"/>
    <property type="match status" value="1"/>
</dbReference>
<dbReference type="InterPro" id="IPR001633">
    <property type="entry name" value="EAL_dom"/>
</dbReference>
<dbReference type="PANTHER" id="PTHR33121">
    <property type="entry name" value="CYCLIC DI-GMP PHOSPHODIESTERASE PDEF"/>
    <property type="match status" value="1"/>
</dbReference>
<reference evidence="3" key="1">
    <citation type="submission" date="2014-07" db="EMBL/GenBank/DDBJ databases">
        <authorList>
            <person name="Wibberg D."/>
        </authorList>
    </citation>
    <scope>NUCLEOTIDE SEQUENCE [LARGE SCALE GENOMIC DNA]</scope>
    <source>
        <strain evidence="3">DG5</strain>
    </source>
</reference>
<sequence>MKGRANFDDILKNAFVDTYFQPIVSLSDGNVIGYEALSRGPKGTNFYMPTALIAEAKRRNRISDLDVLLRKMALINASKRNILKPLFINIDPIAIYSDDKADNVVRRSRDFGIPPHRVVVEISEQNALCSLESFQSLINSYKSDGFQVAIDNITCNFSNINAISCLSPNYVKISGRFVHQINVNYNINRISELNNVLQIARMIGAKIIAVGVENMDELKILYRMGVDAVQGNFIGAPSKEVSSVSNKALEIIEALKRIDLEESTPAE</sequence>
<gene>
    <name evidence="2" type="ORF">CCDG5_1471</name>
</gene>